<keyword evidence="2" id="KW-0645">Protease</keyword>
<dbReference type="Gene3D" id="3.40.395.10">
    <property type="entry name" value="Adenoviral Proteinase, Chain A"/>
    <property type="match status" value="1"/>
</dbReference>
<dbReference type="SUPFAM" id="SSF54001">
    <property type="entry name" value="Cysteine proteinases"/>
    <property type="match status" value="1"/>
</dbReference>
<keyword evidence="3" id="KW-0378">Hydrolase</keyword>
<evidence type="ECO:0000313" key="5">
    <source>
        <dbReference type="EMBL" id="KAK4729934.1"/>
    </source>
</evidence>
<sequence length="206" mass="23956">MDAIFYYLRKKLKQQSNSKYRYTTTDYFFKIYIDKDNVVPNYEKNIVNIIKGFSITAGLPWHLTDLVYVLINCSEEFHWVLVVIVLKERCINLYDSMSSLRINGKLYYQIDWSIVESFKGKNKSHPFEVKYVAGIAQQASDSLYGLWDFITAFAEFLSDGLQVPSSGIVAESLRIRYTSLLWNYGILKAQSCYVSNNEDSKRARPI</sequence>
<comment type="caution">
    <text evidence="5">The sequence shown here is derived from an EMBL/GenBank/DDBJ whole genome shotgun (WGS) entry which is preliminary data.</text>
</comment>
<accession>A0AAV9LZB8</accession>
<dbReference type="InterPro" id="IPR003653">
    <property type="entry name" value="Peptidase_C48_C"/>
</dbReference>
<dbReference type="Pfam" id="PF02902">
    <property type="entry name" value="Peptidase_C48"/>
    <property type="match status" value="1"/>
</dbReference>
<dbReference type="EMBL" id="JAWPEI010000004">
    <property type="protein sequence ID" value="KAK4729934.1"/>
    <property type="molecule type" value="Genomic_DNA"/>
</dbReference>
<evidence type="ECO:0000256" key="2">
    <source>
        <dbReference type="ARBA" id="ARBA00022670"/>
    </source>
</evidence>
<name>A0AAV9LZB8_9SOLN</name>
<evidence type="ECO:0000259" key="4">
    <source>
        <dbReference type="PROSITE" id="PS50600"/>
    </source>
</evidence>
<dbReference type="PANTHER" id="PTHR31470">
    <property type="entry name" value="CYSTEINE PROTEINASES SUPERFAMILY PROTEIN-RELATED-RELATED"/>
    <property type="match status" value="1"/>
</dbReference>
<proteinExistence type="inferred from homology"/>
<dbReference type="InterPro" id="IPR038765">
    <property type="entry name" value="Papain-like_cys_pep_sf"/>
</dbReference>
<comment type="similarity">
    <text evidence="1">Belongs to the peptidase C48 family.</text>
</comment>
<dbReference type="GO" id="GO:0006508">
    <property type="term" value="P:proteolysis"/>
    <property type="evidence" value="ECO:0007669"/>
    <property type="project" value="UniProtKB-KW"/>
</dbReference>
<organism evidence="5 6">
    <name type="scientific">Solanum pinnatisectum</name>
    <name type="common">tansyleaf nightshade</name>
    <dbReference type="NCBI Taxonomy" id="50273"/>
    <lineage>
        <taxon>Eukaryota</taxon>
        <taxon>Viridiplantae</taxon>
        <taxon>Streptophyta</taxon>
        <taxon>Embryophyta</taxon>
        <taxon>Tracheophyta</taxon>
        <taxon>Spermatophyta</taxon>
        <taxon>Magnoliopsida</taxon>
        <taxon>eudicotyledons</taxon>
        <taxon>Gunneridae</taxon>
        <taxon>Pentapetalae</taxon>
        <taxon>asterids</taxon>
        <taxon>lamiids</taxon>
        <taxon>Solanales</taxon>
        <taxon>Solanaceae</taxon>
        <taxon>Solanoideae</taxon>
        <taxon>Solaneae</taxon>
        <taxon>Solanum</taxon>
    </lineage>
</organism>
<keyword evidence="6" id="KW-1185">Reference proteome</keyword>
<dbReference type="PANTHER" id="PTHR31470:SF46">
    <property type="entry name" value="ULP1 PROTEASE FAMILY, C-TERMINAL CATALYTIC DOMAIN CONTAINING PROTEIN"/>
    <property type="match status" value="1"/>
</dbReference>
<evidence type="ECO:0000313" key="6">
    <source>
        <dbReference type="Proteomes" id="UP001311915"/>
    </source>
</evidence>
<feature type="domain" description="Ubiquitin-like protease family profile" evidence="4">
    <location>
        <begin position="1"/>
        <end position="206"/>
    </location>
</feature>
<dbReference type="GO" id="GO:0008234">
    <property type="term" value="F:cysteine-type peptidase activity"/>
    <property type="evidence" value="ECO:0007669"/>
    <property type="project" value="InterPro"/>
</dbReference>
<gene>
    <name evidence="5" type="ORF">R3W88_022922</name>
</gene>
<dbReference type="Proteomes" id="UP001311915">
    <property type="component" value="Unassembled WGS sequence"/>
</dbReference>
<dbReference type="PROSITE" id="PS50600">
    <property type="entry name" value="ULP_PROTEASE"/>
    <property type="match status" value="1"/>
</dbReference>
<reference evidence="5 6" key="1">
    <citation type="submission" date="2023-10" db="EMBL/GenBank/DDBJ databases">
        <title>Genome-Wide Identification Analysis in wild type Solanum Pinnatisectum Reveals Some Genes Defensing Phytophthora Infestans.</title>
        <authorList>
            <person name="Sun C."/>
        </authorList>
    </citation>
    <scope>NUCLEOTIDE SEQUENCE [LARGE SCALE GENOMIC DNA]</scope>
    <source>
        <strain evidence="5">LQN</strain>
        <tissue evidence="5">Leaf</tissue>
    </source>
</reference>
<evidence type="ECO:0000256" key="3">
    <source>
        <dbReference type="ARBA" id="ARBA00022801"/>
    </source>
</evidence>
<evidence type="ECO:0000256" key="1">
    <source>
        <dbReference type="ARBA" id="ARBA00005234"/>
    </source>
</evidence>
<dbReference type="AlphaFoldDB" id="A0AAV9LZB8"/>
<protein>
    <recommendedName>
        <fullName evidence="4">Ubiquitin-like protease family profile domain-containing protein</fullName>
    </recommendedName>
</protein>